<proteinExistence type="predicted"/>
<evidence type="ECO:0000256" key="3">
    <source>
        <dbReference type="ARBA" id="ARBA00022840"/>
    </source>
</evidence>
<keyword evidence="2" id="KW-0378">Hydrolase</keyword>
<dbReference type="Proteomes" id="UP000317909">
    <property type="component" value="Chromosome"/>
</dbReference>
<dbReference type="Pfam" id="PF08706">
    <property type="entry name" value="D5_N"/>
    <property type="match status" value="1"/>
</dbReference>
<evidence type="ECO:0000313" key="5">
    <source>
        <dbReference type="EMBL" id="QDT70960.1"/>
    </source>
</evidence>
<dbReference type="InterPro" id="IPR014818">
    <property type="entry name" value="Phage/plasmid_primase_P4_C"/>
</dbReference>
<keyword evidence="1" id="KW-0547">Nucleotide-binding</keyword>
<dbReference type="NCBIfam" id="TIGR01613">
    <property type="entry name" value="primase_Cterm"/>
    <property type="match status" value="1"/>
</dbReference>
<dbReference type="InterPro" id="IPR045455">
    <property type="entry name" value="NrS-1_pol-like_helicase"/>
</dbReference>
<evidence type="ECO:0000259" key="4">
    <source>
        <dbReference type="PROSITE" id="PS51206"/>
    </source>
</evidence>
<dbReference type="GO" id="GO:0016787">
    <property type="term" value="F:hydrolase activity"/>
    <property type="evidence" value="ECO:0007669"/>
    <property type="project" value="UniProtKB-KW"/>
</dbReference>
<evidence type="ECO:0000313" key="6">
    <source>
        <dbReference type="Proteomes" id="UP000317909"/>
    </source>
</evidence>
<protein>
    <recommendedName>
        <fullName evidence="4">SF3 helicase domain-containing protein</fullName>
    </recommendedName>
</protein>
<dbReference type="GO" id="GO:0005524">
    <property type="term" value="F:ATP binding"/>
    <property type="evidence" value="ECO:0007669"/>
    <property type="project" value="UniProtKB-KW"/>
</dbReference>
<evidence type="ECO:0000256" key="1">
    <source>
        <dbReference type="ARBA" id="ARBA00022741"/>
    </source>
</evidence>
<evidence type="ECO:0000256" key="2">
    <source>
        <dbReference type="ARBA" id="ARBA00022801"/>
    </source>
</evidence>
<dbReference type="PANTHER" id="PTHR35372">
    <property type="entry name" value="ATP BINDING PROTEIN-RELATED"/>
    <property type="match status" value="1"/>
</dbReference>
<feature type="domain" description="SF3 helicase" evidence="4">
    <location>
        <begin position="447"/>
        <end position="606"/>
    </location>
</feature>
<sequence>MSDTLHVPLSPLEKIQQKLELTRTGERQWKSKCPAHDDHRASLSVGLIGASGFVGIFCHAGCALDNVLAAIGMKEADLFDVAPKSRKCRPQVDTVYDYCSADGDLIFQAVRMAPKDFRQRRPDPKAEGKWLWSVKGCPVVPYRLPELLAASESEIVFIVEGEKDAENIAKLGLVSTCNAGGAGKWREQHAKQLPARAVAVLCDNDPPGKAHGEQVAKSLVGKATSIKVIDLPGLPAKGDASDWIAAGGTREQLLAIVDEAPEWGATVVETSDDPEFEVKPDTCTDVANARRFSAAHGHRIRFVYVWNKWLVFTGARWEFDVSGAVMRAAKDVADGIYKEAATCEDHDEQEALVKWAKTSHSRTRLDAMIELAKSEEPIPASHESFDADPWLLNCVNGTVDLRSGSLHPHAACDMLSKSTGVEYPVEAGDEPVLWLEFLEKIFRGDVELIGFVQRLMGSALPGEVIEHLLAIFYGGGANGKSVLIETILASLGEYAMKAPAGLLMASRGERHPTELADLFGKRLVAITETGDGQRLDERLVKETSGGDTIRARRMREDFWQFKPSHLSVLVTNHKPVVRGTDNGIWRRLRLVPFTVTIPEAQQDKRLPTKLLNERGAILRWMVQGCVEWQRSGLQAPPQVMAATEEYRGESDTFGQWFDEHLKAEPSLGYMASVKASAAFASYKAWCEEIGERNLSNRRFGERMAERITGKRVSNGTYYEGISWIHRECVE</sequence>
<dbReference type="InterPro" id="IPR014015">
    <property type="entry name" value="Helicase_SF3_DNA-vir"/>
</dbReference>
<gene>
    <name evidence="5" type="ORF">I41_01150</name>
</gene>
<organism evidence="5 6">
    <name type="scientific">Lacipirellula limnantheis</name>
    <dbReference type="NCBI Taxonomy" id="2528024"/>
    <lineage>
        <taxon>Bacteria</taxon>
        <taxon>Pseudomonadati</taxon>
        <taxon>Planctomycetota</taxon>
        <taxon>Planctomycetia</taxon>
        <taxon>Pirellulales</taxon>
        <taxon>Lacipirellulaceae</taxon>
        <taxon>Lacipirellula</taxon>
    </lineage>
</organism>
<dbReference type="KEGG" id="llh:I41_01150"/>
<dbReference type="CDD" id="cd01029">
    <property type="entry name" value="TOPRIM_primases"/>
    <property type="match status" value="1"/>
</dbReference>
<dbReference type="InterPro" id="IPR006500">
    <property type="entry name" value="Helicase_put_C_phage/plasmid"/>
</dbReference>
<dbReference type="InterPro" id="IPR034154">
    <property type="entry name" value="TOPRIM_DnaG/twinkle"/>
</dbReference>
<dbReference type="AlphaFoldDB" id="A0A517TRG1"/>
<reference evidence="5 6" key="1">
    <citation type="submission" date="2019-02" db="EMBL/GenBank/DDBJ databases">
        <title>Deep-cultivation of Planctomycetes and their phenomic and genomic characterization uncovers novel biology.</title>
        <authorList>
            <person name="Wiegand S."/>
            <person name="Jogler M."/>
            <person name="Boedeker C."/>
            <person name="Pinto D."/>
            <person name="Vollmers J."/>
            <person name="Rivas-Marin E."/>
            <person name="Kohn T."/>
            <person name="Peeters S.H."/>
            <person name="Heuer A."/>
            <person name="Rast P."/>
            <person name="Oberbeckmann S."/>
            <person name="Bunk B."/>
            <person name="Jeske O."/>
            <person name="Meyerdierks A."/>
            <person name="Storesund J.E."/>
            <person name="Kallscheuer N."/>
            <person name="Luecker S."/>
            <person name="Lage O.M."/>
            <person name="Pohl T."/>
            <person name="Merkel B.J."/>
            <person name="Hornburger P."/>
            <person name="Mueller R.-W."/>
            <person name="Bruemmer F."/>
            <person name="Labrenz M."/>
            <person name="Spormann A.M."/>
            <person name="Op den Camp H."/>
            <person name="Overmann J."/>
            <person name="Amann R."/>
            <person name="Jetten M.S.M."/>
            <person name="Mascher T."/>
            <person name="Medema M.H."/>
            <person name="Devos D.P."/>
            <person name="Kaster A.-K."/>
            <person name="Ovreas L."/>
            <person name="Rohde M."/>
            <person name="Galperin M.Y."/>
            <person name="Jogler C."/>
        </authorList>
    </citation>
    <scope>NUCLEOTIDE SEQUENCE [LARGE SCALE GENOMIC DNA]</scope>
    <source>
        <strain evidence="5 6">I41</strain>
    </source>
</reference>
<keyword evidence="3" id="KW-0067">ATP-binding</keyword>
<dbReference type="Gene3D" id="3.40.1360.10">
    <property type="match status" value="1"/>
</dbReference>
<dbReference type="Pfam" id="PF19263">
    <property type="entry name" value="DUF5906"/>
    <property type="match status" value="1"/>
</dbReference>
<dbReference type="SMART" id="SM00885">
    <property type="entry name" value="D5_N"/>
    <property type="match status" value="1"/>
</dbReference>
<accession>A0A517TRG1</accession>
<name>A0A517TRG1_9BACT</name>
<dbReference type="Gene3D" id="3.40.50.300">
    <property type="entry name" value="P-loop containing nucleotide triphosphate hydrolases"/>
    <property type="match status" value="1"/>
</dbReference>
<dbReference type="PANTHER" id="PTHR35372:SF2">
    <property type="entry name" value="SF3 HELICASE DOMAIN-CONTAINING PROTEIN"/>
    <property type="match status" value="1"/>
</dbReference>
<dbReference type="PROSITE" id="PS51206">
    <property type="entry name" value="SF3_HELICASE_1"/>
    <property type="match status" value="1"/>
</dbReference>
<dbReference type="InterPro" id="IPR027417">
    <property type="entry name" value="P-loop_NTPase"/>
</dbReference>
<dbReference type="EMBL" id="CP036339">
    <property type="protein sequence ID" value="QDT70960.1"/>
    <property type="molecule type" value="Genomic_DNA"/>
</dbReference>
<keyword evidence="6" id="KW-1185">Reference proteome</keyword>
<dbReference type="InterPro" id="IPR051620">
    <property type="entry name" value="ORF904-like_C"/>
</dbReference>